<dbReference type="EMBL" id="CP058322">
    <property type="protein sequence ID" value="QLD24201.1"/>
    <property type="molecule type" value="Genomic_DNA"/>
</dbReference>
<accession>A0A7H8XKU5</accession>
<dbReference type="Proteomes" id="UP000509335">
    <property type="component" value="Chromosome"/>
</dbReference>
<evidence type="ECO:0000313" key="1">
    <source>
        <dbReference type="EMBL" id="QLD24201.1"/>
    </source>
</evidence>
<evidence type="ECO:0000313" key="2">
    <source>
        <dbReference type="Proteomes" id="UP000509335"/>
    </source>
</evidence>
<name>A0A7H8XKU5_9ACTN</name>
<dbReference type="AlphaFoldDB" id="A0A7H8XKU5"/>
<sequence>MIDEHGPAADAQPVLRAIGRVPGINGHLPDRPAWTCAAPGCPHRWPCPHARDRITAAAGGDRVDLSITMAQVLNVAVVDLVRVPGDHDLFRRMLAWTR</sequence>
<protein>
    <submittedName>
        <fullName evidence="1">Uncharacterized protein</fullName>
    </submittedName>
</protein>
<organism evidence="1 2">
    <name type="scientific">Micromonospora carbonacea</name>
    <dbReference type="NCBI Taxonomy" id="47853"/>
    <lineage>
        <taxon>Bacteria</taxon>
        <taxon>Bacillati</taxon>
        <taxon>Actinomycetota</taxon>
        <taxon>Actinomycetes</taxon>
        <taxon>Micromonosporales</taxon>
        <taxon>Micromonosporaceae</taxon>
        <taxon>Micromonospora</taxon>
    </lineage>
</organism>
<gene>
    <name evidence="1" type="ORF">HXZ27_08220</name>
</gene>
<reference evidence="1 2" key="1">
    <citation type="submission" date="2020-07" db="EMBL/GenBank/DDBJ databases">
        <title>A bifunctional nitrone conjugated secondary metabolite targeting the ribosome.</title>
        <authorList>
            <person name="Limbrick E.M."/>
            <person name="Graf M."/>
            <person name="Derewacz D.K."/>
            <person name="Nguyen F."/>
            <person name="Spraggins J.M."/>
            <person name="Wieland M."/>
            <person name="Ynigez-Gutierrez A.E."/>
            <person name="Reisman B.J."/>
            <person name="Zinshteyn B."/>
            <person name="McCulloch K."/>
            <person name="Iverson T.M."/>
            <person name="Green R."/>
            <person name="Wilson D.N."/>
            <person name="Bachmann B.O."/>
        </authorList>
    </citation>
    <scope>NUCLEOTIDE SEQUENCE [LARGE SCALE GENOMIC DNA]</scope>
    <source>
        <strain evidence="2">aurantiaca</strain>
    </source>
</reference>
<proteinExistence type="predicted"/>
<dbReference type="KEGG" id="mcab:HXZ27_08220"/>